<keyword evidence="6" id="KW-0732">Signal</keyword>
<dbReference type="InterPro" id="IPR016169">
    <property type="entry name" value="FAD-bd_PCMH_sub2"/>
</dbReference>
<dbReference type="InterPro" id="IPR016166">
    <property type="entry name" value="FAD-bd_PCMH"/>
</dbReference>
<dbReference type="PROSITE" id="PS51387">
    <property type="entry name" value="FAD_PCMH"/>
    <property type="match status" value="1"/>
</dbReference>
<comment type="similarity">
    <text evidence="2">Belongs to the oxygen-dependent FAD-linked oxidoreductase family.</text>
</comment>
<organism evidence="8 9">
    <name type="scientific">Elaphomyces granulatus</name>
    <dbReference type="NCBI Taxonomy" id="519963"/>
    <lineage>
        <taxon>Eukaryota</taxon>
        <taxon>Fungi</taxon>
        <taxon>Dikarya</taxon>
        <taxon>Ascomycota</taxon>
        <taxon>Pezizomycotina</taxon>
        <taxon>Eurotiomycetes</taxon>
        <taxon>Eurotiomycetidae</taxon>
        <taxon>Eurotiales</taxon>
        <taxon>Elaphomycetaceae</taxon>
        <taxon>Elaphomyces</taxon>
    </lineage>
</organism>
<dbReference type="InterPro" id="IPR012951">
    <property type="entry name" value="BBE"/>
</dbReference>
<reference evidence="8 9" key="1">
    <citation type="journal article" date="2015" name="Environ. Microbiol.">
        <title>Metagenome sequence of Elaphomyces granulatus from sporocarp tissue reveals Ascomycota ectomycorrhizal fingerprints of genome expansion and a Proteobacteria-rich microbiome.</title>
        <authorList>
            <person name="Quandt C.A."/>
            <person name="Kohler A."/>
            <person name="Hesse C.N."/>
            <person name="Sharpton T.J."/>
            <person name="Martin F."/>
            <person name="Spatafora J.W."/>
        </authorList>
    </citation>
    <scope>NUCLEOTIDE SEQUENCE [LARGE SCALE GENOMIC DNA]</scope>
    <source>
        <strain evidence="8 9">OSC145934</strain>
    </source>
</reference>
<evidence type="ECO:0000256" key="6">
    <source>
        <dbReference type="SAM" id="SignalP"/>
    </source>
</evidence>
<evidence type="ECO:0000313" key="9">
    <source>
        <dbReference type="Proteomes" id="UP000243515"/>
    </source>
</evidence>
<keyword evidence="4" id="KW-0274">FAD</keyword>
<evidence type="ECO:0000256" key="2">
    <source>
        <dbReference type="ARBA" id="ARBA00005466"/>
    </source>
</evidence>
<keyword evidence="5" id="KW-0560">Oxidoreductase</keyword>
<feature type="chain" id="PRO_5012308300" description="FAD-binding PCMH-type domain-containing protein" evidence="6">
    <location>
        <begin position="19"/>
        <end position="589"/>
    </location>
</feature>
<dbReference type="SUPFAM" id="SSF56176">
    <property type="entry name" value="FAD-binding/transporter-associated domain-like"/>
    <property type="match status" value="1"/>
</dbReference>
<dbReference type="InterPro" id="IPR050416">
    <property type="entry name" value="FAD-linked_Oxidoreductase"/>
</dbReference>
<dbReference type="InterPro" id="IPR006094">
    <property type="entry name" value="Oxid_FAD_bind_N"/>
</dbReference>
<evidence type="ECO:0000259" key="7">
    <source>
        <dbReference type="PROSITE" id="PS51387"/>
    </source>
</evidence>
<dbReference type="InterPro" id="IPR036318">
    <property type="entry name" value="FAD-bd_PCMH-like_sf"/>
</dbReference>
<gene>
    <name evidence="8" type="ORF">Egran_06361</name>
</gene>
<dbReference type="PANTHER" id="PTHR42973">
    <property type="entry name" value="BINDING OXIDOREDUCTASE, PUTATIVE (AFU_ORTHOLOGUE AFUA_1G17690)-RELATED"/>
    <property type="match status" value="1"/>
</dbReference>
<dbReference type="Pfam" id="PF01565">
    <property type="entry name" value="FAD_binding_4"/>
    <property type="match status" value="1"/>
</dbReference>
<accession>A0A232LNY2</accession>
<comment type="caution">
    <text evidence="8">The sequence shown here is derived from an EMBL/GenBank/DDBJ whole genome shotgun (WGS) entry which is preliminary data.</text>
</comment>
<evidence type="ECO:0000256" key="4">
    <source>
        <dbReference type="ARBA" id="ARBA00022827"/>
    </source>
</evidence>
<dbReference type="EMBL" id="NPHW01006360">
    <property type="protein sequence ID" value="OXV05871.1"/>
    <property type="molecule type" value="Genomic_DNA"/>
</dbReference>
<dbReference type="Pfam" id="PF08031">
    <property type="entry name" value="BBE"/>
    <property type="match status" value="1"/>
</dbReference>
<protein>
    <recommendedName>
        <fullName evidence="7">FAD-binding PCMH-type domain-containing protein</fullName>
    </recommendedName>
</protein>
<feature type="domain" description="FAD-binding PCMH-type" evidence="7">
    <location>
        <begin position="112"/>
        <end position="298"/>
    </location>
</feature>
<comment type="cofactor">
    <cofactor evidence="1">
        <name>FAD</name>
        <dbReference type="ChEBI" id="CHEBI:57692"/>
    </cofactor>
</comment>
<evidence type="ECO:0000256" key="1">
    <source>
        <dbReference type="ARBA" id="ARBA00001974"/>
    </source>
</evidence>
<sequence>MLFRLIFSVAATAILTEANDCRCRPYEDCWPSNQQWQALNTSIQGNLLGVRPIAAVCHDPNFDPASCQEVTAEWTNSTWRAVQPGAVQWENWEAWPEQNQSCYIENSRQEPCGQGRISLYSAVVQNEAHIQQAVRFAGQHNLRLAVKSSGHDTSGRSSSPYSLQILTNRLKDIKFVNNFVPDGSKEDQAEGPAVIIGSGVSLQEIYAAASGRGLVVIGGTAHTVGIAGGYIQGGGHSMLGPWKGMGSDQALEFRVVVANGDLLTANKYQNQDLFWALRGGGGGTFGVVVSVTVHTFPDVPLVMSSLNISADAGPNFWPAVTAFHTHLPAFNDAGGGGYYFITASPPINNSESTLALTVDFYFANETDTTKINTLFAPLVSILKNMTGIATEYGTIAVPRVANAYQTLLPGDSDTTGNIAMGGSRLFSRDLLMSDGGGARLTDAVSRLRLDPEEEMIGIVVAGGAVAANGATVDSSLNPAWRRTIIHFVFERTFSPNATLAEQNAVRDNVTNVEVPLLRAVEGPDSHMGAYLNEANPYETDFQSSFWGENYPRLYHIKQQWDPQGLFIVRRGVGSEDWDDEGLCRTSYET</sequence>
<evidence type="ECO:0000256" key="5">
    <source>
        <dbReference type="ARBA" id="ARBA00023002"/>
    </source>
</evidence>
<evidence type="ECO:0000256" key="3">
    <source>
        <dbReference type="ARBA" id="ARBA00022630"/>
    </source>
</evidence>
<dbReference type="GO" id="GO:0016491">
    <property type="term" value="F:oxidoreductase activity"/>
    <property type="evidence" value="ECO:0007669"/>
    <property type="project" value="UniProtKB-KW"/>
</dbReference>
<keyword evidence="9" id="KW-1185">Reference proteome</keyword>
<dbReference type="OrthoDB" id="9983560at2759"/>
<dbReference type="PANTHER" id="PTHR42973:SF39">
    <property type="entry name" value="FAD-BINDING PCMH-TYPE DOMAIN-CONTAINING PROTEIN"/>
    <property type="match status" value="1"/>
</dbReference>
<feature type="signal peptide" evidence="6">
    <location>
        <begin position="1"/>
        <end position="18"/>
    </location>
</feature>
<name>A0A232LNY2_9EURO</name>
<proteinExistence type="inferred from homology"/>
<evidence type="ECO:0000313" key="8">
    <source>
        <dbReference type="EMBL" id="OXV05871.1"/>
    </source>
</evidence>
<dbReference type="GO" id="GO:0071949">
    <property type="term" value="F:FAD binding"/>
    <property type="evidence" value="ECO:0007669"/>
    <property type="project" value="InterPro"/>
</dbReference>
<dbReference type="Proteomes" id="UP000243515">
    <property type="component" value="Unassembled WGS sequence"/>
</dbReference>
<keyword evidence="3" id="KW-0285">Flavoprotein</keyword>
<dbReference type="AlphaFoldDB" id="A0A232LNY2"/>
<dbReference type="Gene3D" id="3.30.465.10">
    <property type="match status" value="2"/>
</dbReference>